<dbReference type="Gene3D" id="3.10.180.10">
    <property type="entry name" value="2,3-Dihydroxybiphenyl 1,2-Dioxygenase, domain 1"/>
    <property type="match status" value="1"/>
</dbReference>
<organism evidence="2 4">
    <name type="scientific">Bacillus clarus</name>
    <dbReference type="NCBI Taxonomy" id="2338372"/>
    <lineage>
        <taxon>Bacteria</taxon>
        <taxon>Bacillati</taxon>
        <taxon>Bacillota</taxon>
        <taxon>Bacilli</taxon>
        <taxon>Bacillales</taxon>
        <taxon>Bacillaceae</taxon>
        <taxon>Bacillus</taxon>
        <taxon>Bacillus cereus group</taxon>
    </lineage>
</organism>
<dbReference type="GO" id="GO:0016829">
    <property type="term" value="F:lyase activity"/>
    <property type="evidence" value="ECO:0007669"/>
    <property type="project" value="UniProtKB-KW"/>
</dbReference>
<dbReference type="EMBL" id="QVOD01000004">
    <property type="protein sequence ID" value="RFT67943.1"/>
    <property type="molecule type" value="Genomic_DNA"/>
</dbReference>
<sequence>MESMTNCVVLESSSLKETLYFYEGILGLKPSVERPQLHVTGVWYDVNSTRICFVVNRNLREREKVVTSSCEVITFSIPDIEKIKKKLEYYQIAFSEEYRADGEVITVYDPDRYKLQIESKLLN</sequence>
<name>A0A090YLM9_9BACI</name>
<dbReference type="Pfam" id="PF00903">
    <property type="entry name" value="Glyoxalase"/>
    <property type="match status" value="1"/>
</dbReference>
<keyword evidence="5" id="KW-1185">Reference proteome</keyword>
<evidence type="ECO:0000313" key="3">
    <source>
        <dbReference type="EMBL" id="RFT67943.1"/>
    </source>
</evidence>
<proteinExistence type="predicted"/>
<dbReference type="Proteomes" id="UP000264294">
    <property type="component" value="Unassembled WGS sequence"/>
</dbReference>
<comment type="caution">
    <text evidence="2">The sequence shown here is derived from an EMBL/GenBank/DDBJ whole genome shotgun (WGS) entry which is preliminary data.</text>
</comment>
<feature type="domain" description="VOC" evidence="1">
    <location>
        <begin position="4"/>
        <end position="120"/>
    </location>
</feature>
<gene>
    <name evidence="3" type="ORF">D0U04_05655</name>
    <name evidence="2" type="ORF">DJ93_3329</name>
</gene>
<evidence type="ECO:0000313" key="2">
    <source>
        <dbReference type="EMBL" id="KFM99096.1"/>
    </source>
</evidence>
<reference evidence="2 4" key="1">
    <citation type="submission" date="2014-04" db="EMBL/GenBank/DDBJ databases">
        <authorList>
            <person name="Bishop-Lilly K.A."/>
            <person name="Broomall S.M."/>
            <person name="Chain P.S."/>
            <person name="Chertkov O."/>
            <person name="Coyne S.R."/>
            <person name="Daligault H.E."/>
            <person name="Davenport K.W."/>
            <person name="Erkkila T."/>
            <person name="Frey K.G."/>
            <person name="Gibbons H.S."/>
            <person name="Gu W."/>
            <person name="Jaissle J."/>
            <person name="Johnson S.L."/>
            <person name="Koroleva G.I."/>
            <person name="Ladner J.T."/>
            <person name="Lo C.-C."/>
            <person name="Minogue T.D."/>
            <person name="Munk C."/>
            <person name="Palacios G.F."/>
            <person name="Redden C.L."/>
            <person name="Rosenzweig C.N."/>
            <person name="Scholz M.B."/>
            <person name="Teshima H."/>
            <person name="Xu Y."/>
        </authorList>
    </citation>
    <scope>NUCLEOTIDE SEQUENCE [LARGE SCALE GENOMIC DNA]</scope>
    <source>
        <strain evidence="2 4">BHP</strain>
    </source>
</reference>
<evidence type="ECO:0000313" key="4">
    <source>
        <dbReference type="Proteomes" id="UP000029389"/>
    </source>
</evidence>
<dbReference type="InterPro" id="IPR004360">
    <property type="entry name" value="Glyas_Fos-R_dOase_dom"/>
</dbReference>
<protein>
    <submittedName>
        <fullName evidence="2">Glyoxalase-like domain protein</fullName>
    </submittedName>
    <submittedName>
        <fullName evidence="3">Lactoylglutathione lyase</fullName>
    </submittedName>
</protein>
<accession>A0A090YLM9</accession>
<evidence type="ECO:0000259" key="1">
    <source>
        <dbReference type="PROSITE" id="PS51819"/>
    </source>
</evidence>
<dbReference type="Proteomes" id="UP000029389">
    <property type="component" value="Unassembled WGS sequence"/>
</dbReference>
<dbReference type="InterPro" id="IPR029068">
    <property type="entry name" value="Glyas_Bleomycin-R_OHBP_Dase"/>
</dbReference>
<evidence type="ECO:0000313" key="5">
    <source>
        <dbReference type="Proteomes" id="UP000264294"/>
    </source>
</evidence>
<dbReference type="InterPro" id="IPR037523">
    <property type="entry name" value="VOC_core"/>
</dbReference>
<dbReference type="EMBL" id="JMQC01000008">
    <property type="protein sequence ID" value="KFM99096.1"/>
    <property type="molecule type" value="Genomic_DNA"/>
</dbReference>
<keyword evidence="3" id="KW-0456">Lyase</keyword>
<dbReference type="PATRIC" id="fig|1405.8.peg.3415"/>
<dbReference type="AlphaFoldDB" id="A0A090YLM9"/>
<dbReference type="SUPFAM" id="SSF54593">
    <property type="entry name" value="Glyoxalase/Bleomycin resistance protein/Dihydroxybiphenyl dioxygenase"/>
    <property type="match status" value="1"/>
</dbReference>
<dbReference type="RefSeq" id="WP_042982090.1">
    <property type="nucleotide sequence ID" value="NZ_JMQC01000008.1"/>
</dbReference>
<dbReference type="PROSITE" id="PS51819">
    <property type="entry name" value="VOC"/>
    <property type="match status" value="1"/>
</dbReference>
<reference evidence="3 5" key="2">
    <citation type="submission" date="2018-08" db="EMBL/GenBank/DDBJ databases">
        <title>Bacillus clarus sp. nov. strain PS00077A.</title>
        <authorList>
            <person name="Mendez Acevedo M."/>
            <person name="Carroll L."/>
            <person name="Mukherjee M."/>
            <person name="Wiedmann M."/>
            <person name="Kovac J."/>
        </authorList>
    </citation>
    <scope>NUCLEOTIDE SEQUENCE [LARGE SCALE GENOMIC DNA]</scope>
    <source>
        <strain evidence="3 5">PS00077A</strain>
    </source>
</reference>